<keyword evidence="3" id="KW-1185">Reference proteome</keyword>
<accession>A0AAV9WFM8</accession>
<protein>
    <recommendedName>
        <fullName evidence="4">CmcJ-like methyltransferase</fullName>
    </recommendedName>
</protein>
<name>A0AAV9WFM8_9PEZI</name>
<sequence>MTSSMETEIHYLAKDELFDREKPFDTDFSVASIPGARSSNHTVDTRTVVVNEITNPDEWDLNTHGFCIIKAETKLDPDDVFTRKKEIQNDYWYEIEAILHEKFPEYSRIDAYDCTVRKRDPDFPRITRTYVDYEQPARRPHTDCSQKGSYMNLEHSFPGQEEFWKGKEFDILNVWRPLIGPCDDWPLALCDWTSVDQDNDIRLNDALRRDRVDENSLLHFNPSHRWYFIRNHSIDDLIVFRNADSHGKRARGFHVSVMNPTSESPARQSVEVRLVAFR</sequence>
<evidence type="ECO:0000256" key="1">
    <source>
        <dbReference type="ARBA" id="ARBA00023604"/>
    </source>
</evidence>
<evidence type="ECO:0008006" key="4">
    <source>
        <dbReference type="Google" id="ProtNLM"/>
    </source>
</evidence>
<evidence type="ECO:0000313" key="2">
    <source>
        <dbReference type="EMBL" id="KAK6507664.1"/>
    </source>
</evidence>
<dbReference type="PANTHER" id="PTHR34598">
    <property type="entry name" value="BLL6449 PROTEIN"/>
    <property type="match status" value="1"/>
</dbReference>
<dbReference type="NCBIfam" id="NF041278">
    <property type="entry name" value="CmcJ_NvfI_EfuI"/>
    <property type="match status" value="1"/>
</dbReference>
<organism evidence="2 3">
    <name type="scientific">Arthrobotrys musiformis</name>
    <dbReference type="NCBI Taxonomy" id="47236"/>
    <lineage>
        <taxon>Eukaryota</taxon>
        <taxon>Fungi</taxon>
        <taxon>Dikarya</taxon>
        <taxon>Ascomycota</taxon>
        <taxon>Pezizomycotina</taxon>
        <taxon>Orbiliomycetes</taxon>
        <taxon>Orbiliales</taxon>
        <taxon>Orbiliaceae</taxon>
        <taxon>Arthrobotrys</taxon>
    </lineage>
</organism>
<dbReference type="Proteomes" id="UP001370758">
    <property type="component" value="Unassembled WGS sequence"/>
</dbReference>
<dbReference type="EMBL" id="JAVHJL010000003">
    <property type="protein sequence ID" value="KAK6507664.1"/>
    <property type="molecule type" value="Genomic_DNA"/>
</dbReference>
<evidence type="ECO:0000313" key="3">
    <source>
        <dbReference type="Proteomes" id="UP001370758"/>
    </source>
</evidence>
<proteinExistence type="inferred from homology"/>
<dbReference type="AlphaFoldDB" id="A0AAV9WFM8"/>
<dbReference type="PANTHER" id="PTHR34598:SF3">
    <property type="entry name" value="OXIDOREDUCTASE AN1597"/>
    <property type="match status" value="1"/>
</dbReference>
<comment type="similarity">
    <text evidence="1">Belongs to the asaB hydroxylase/desaturase family.</text>
</comment>
<reference evidence="2 3" key="1">
    <citation type="submission" date="2023-08" db="EMBL/GenBank/DDBJ databases">
        <authorList>
            <person name="Palmer J.M."/>
        </authorList>
    </citation>
    <scope>NUCLEOTIDE SEQUENCE [LARGE SCALE GENOMIC DNA]</scope>
    <source>
        <strain evidence="2 3">TWF481</strain>
    </source>
</reference>
<dbReference type="GO" id="GO:0016491">
    <property type="term" value="F:oxidoreductase activity"/>
    <property type="evidence" value="ECO:0007669"/>
    <property type="project" value="InterPro"/>
</dbReference>
<comment type="caution">
    <text evidence="2">The sequence shown here is derived from an EMBL/GenBank/DDBJ whole genome shotgun (WGS) entry which is preliminary data.</text>
</comment>
<gene>
    <name evidence="2" type="ORF">TWF481_006086</name>
</gene>
<dbReference type="InterPro" id="IPR044053">
    <property type="entry name" value="AsaB-like"/>
</dbReference>